<keyword evidence="2" id="KW-1185">Reference proteome</keyword>
<dbReference type="GeneID" id="111152493"/>
<keyword evidence="1" id="KW-1133">Transmembrane helix</keyword>
<organism evidence="2 3">
    <name type="scientific">Enhydra lutris kenyoni</name>
    <name type="common">northern sea otter</name>
    <dbReference type="NCBI Taxonomy" id="391180"/>
    <lineage>
        <taxon>Eukaryota</taxon>
        <taxon>Metazoa</taxon>
        <taxon>Chordata</taxon>
        <taxon>Craniata</taxon>
        <taxon>Vertebrata</taxon>
        <taxon>Euteleostomi</taxon>
        <taxon>Mammalia</taxon>
        <taxon>Eutheria</taxon>
        <taxon>Laurasiatheria</taxon>
        <taxon>Carnivora</taxon>
        <taxon>Caniformia</taxon>
        <taxon>Musteloidea</taxon>
        <taxon>Mustelidae</taxon>
        <taxon>Lutrinae</taxon>
        <taxon>Enhydra</taxon>
    </lineage>
</organism>
<proteinExistence type="predicted"/>
<gene>
    <name evidence="3" type="primary">LOC111152493</name>
</gene>
<evidence type="ECO:0000313" key="2">
    <source>
        <dbReference type="Proteomes" id="UP000248482"/>
    </source>
</evidence>
<dbReference type="CTD" id="403339"/>
<keyword evidence="1" id="KW-0472">Membrane</keyword>
<protein>
    <submittedName>
        <fullName evidence="3">Beta-defensin 133</fullName>
    </submittedName>
</protein>
<name>A0A2Y9K043_ENHLU</name>
<evidence type="ECO:0000256" key="1">
    <source>
        <dbReference type="SAM" id="Phobius"/>
    </source>
</evidence>
<dbReference type="KEGG" id="elk:111152493"/>
<dbReference type="Proteomes" id="UP000248482">
    <property type="component" value="Unplaced"/>
</dbReference>
<reference evidence="3" key="1">
    <citation type="submission" date="2025-08" db="UniProtKB">
        <authorList>
            <consortium name="RefSeq"/>
        </authorList>
    </citation>
    <scope>IDENTIFICATION</scope>
    <source>
        <tissue evidence="3">Blood</tissue>
    </source>
</reference>
<sequence>MRSNNVGNSEKIGLLIFMNTLITGTPAERVVYVLFFSLLTVKYARKDTYSCFFKRCKCRHECHDFEKK</sequence>
<dbReference type="AlphaFoldDB" id="A0A2Y9K043"/>
<dbReference type="OrthoDB" id="9535533at2759"/>
<keyword evidence="1" id="KW-0812">Transmembrane</keyword>
<evidence type="ECO:0000313" key="3">
    <source>
        <dbReference type="RefSeq" id="XP_022366673.1"/>
    </source>
</evidence>
<feature type="transmembrane region" description="Helical" evidence="1">
    <location>
        <begin position="12"/>
        <end position="39"/>
    </location>
</feature>
<dbReference type="RefSeq" id="XP_022366673.1">
    <property type="nucleotide sequence ID" value="XM_022510965.1"/>
</dbReference>
<accession>A0A2Y9K043</accession>